<dbReference type="FunFam" id="1.10.441.10:FF:000001">
    <property type="entry name" value="Mannose-6-phosphate isomerase"/>
    <property type="match status" value="1"/>
</dbReference>
<comment type="caution">
    <text evidence="18">The sequence shown here is derived from an EMBL/GenBank/DDBJ whole genome shotgun (WGS) entry which is preliminary data.</text>
</comment>
<evidence type="ECO:0000256" key="12">
    <source>
        <dbReference type="PIRSR" id="PIRSR001480-1"/>
    </source>
</evidence>
<evidence type="ECO:0000259" key="17">
    <source>
        <dbReference type="Pfam" id="PF20512"/>
    </source>
</evidence>
<dbReference type="Pfam" id="PF20512">
    <property type="entry name" value="PMI_typeI_hel"/>
    <property type="match status" value="1"/>
</dbReference>
<dbReference type="EC" id="5.3.1.8" evidence="5"/>
<dbReference type="SUPFAM" id="SSF51182">
    <property type="entry name" value="RmlC-like cupins"/>
    <property type="match status" value="1"/>
</dbReference>
<dbReference type="GO" id="GO:0005829">
    <property type="term" value="C:cytosol"/>
    <property type="evidence" value="ECO:0007669"/>
    <property type="project" value="TreeGrafter"/>
</dbReference>
<reference evidence="20 21" key="1">
    <citation type="submission" date="2019-05" db="EMBL/GenBank/DDBJ databases">
        <title>Emergence of the Ug99 lineage of the wheat stem rust pathogen through somatic hybridization.</title>
        <authorList>
            <person name="Li F."/>
            <person name="Upadhyaya N.M."/>
            <person name="Sperschneider J."/>
            <person name="Matny O."/>
            <person name="Nguyen-Phuc H."/>
            <person name="Mago R."/>
            <person name="Raley C."/>
            <person name="Miller M.E."/>
            <person name="Silverstein K.A.T."/>
            <person name="Henningsen E."/>
            <person name="Hirsch C.D."/>
            <person name="Visser B."/>
            <person name="Pretorius Z.A."/>
            <person name="Steffenson B.J."/>
            <person name="Schwessinger B."/>
            <person name="Dodds P.N."/>
            <person name="Figueroa M."/>
        </authorList>
    </citation>
    <scope>NUCLEOTIDE SEQUENCE [LARGE SCALE GENOMIC DNA]</scope>
    <source>
        <strain evidence="18">21-0</strain>
        <strain evidence="19 21">Ug99</strain>
    </source>
</reference>
<dbReference type="PANTHER" id="PTHR10309:SF0">
    <property type="entry name" value="MANNOSE-6-PHOSPHATE ISOMERASE"/>
    <property type="match status" value="1"/>
</dbReference>
<dbReference type="Proteomes" id="UP000325313">
    <property type="component" value="Unassembled WGS sequence"/>
</dbReference>
<evidence type="ECO:0000256" key="5">
    <source>
        <dbReference type="ARBA" id="ARBA00011956"/>
    </source>
</evidence>
<dbReference type="InterPro" id="IPR046457">
    <property type="entry name" value="PMI_typeI_cat"/>
</dbReference>
<comment type="catalytic activity">
    <reaction evidence="1">
        <text>D-mannose 6-phosphate = D-fructose 6-phosphate</text>
        <dbReference type="Rhea" id="RHEA:12356"/>
        <dbReference type="ChEBI" id="CHEBI:58735"/>
        <dbReference type="ChEBI" id="CHEBI:61527"/>
        <dbReference type="EC" id="5.3.1.8"/>
    </reaction>
</comment>
<dbReference type="UniPathway" id="UPA00126">
    <property type="reaction ID" value="UER00423"/>
</dbReference>
<evidence type="ECO:0000256" key="2">
    <source>
        <dbReference type="ARBA" id="ARBA00002564"/>
    </source>
</evidence>
<feature type="binding site" evidence="13">
    <location>
        <position position="110"/>
    </location>
    <ligand>
        <name>Zn(2+)</name>
        <dbReference type="ChEBI" id="CHEBI:29105"/>
    </ligand>
</feature>
<comment type="cofactor">
    <cofactor evidence="13">
        <name>Zn(2+)</name>
        <dbReference type="ChEBI" id="CHEBI:29105"/>
    </cofactor>
    <text evidence="13">Binds 1 zinc ion per subunit.</text>
</comment>
<evidence type="ECO:0000256" key="13">
    <source>
        <dbReference type="PIRSR" id="PIRSR001480-2"/>
    </source>
</evidence>
<dbReference type="InterPro" id="IPR046458">
    <property type="entry name" value="PMI_typeI_hel"/>
</dbReference>
<dbReference type="Pfam" id="PF20511">
    <property type="entry name" value="PMI_typeI_cat"/>
    <property type="match status" value="1"/>
</dbReference>
<dbReference type="GO" id="GO:0005975">
    <property type="term" value="P:carbohydrate metabolic process"/>
    <property type="evidence" value="ECO:0007669"/>
    <property type="project" value="InterPro"/>
</dbReference>
<dbReference type="Gene3D" id="1.10.441.10">
    <property type="entry name" value="Phosphomannose Isomerase, domain 2"/>
    <property type="match status" value="1"/>
</dbReference>
<feature type="domain" description="Phosphomannose isomerase type I helical insertion" evidence="17">
    <location>
        <begin position="208"/>
        <end position="294"/>
    </location>
</feature>
<dbReference type="GO" id="GO:0009298">
    <property type="term" value="P:GDP-mannose biosynthetic process"/>
    <property type="evidence" value="ECO:0007669"/>
    <property type="project" value="UniProtKB-UniPathway"/>
</dbReference>
<feature type="binding site" evidence="13">
    <location>
        <position position="108"/>
    </location>
    <ligand>
        <name>Zn(2+)</name>
        <dbReference type="ChEBI" id="CHEBI:29105"/>
    </ligand>
</feature>
<evidence type="ECO:0000256" key="3">
    <source>
        <dbReference type="ARBA" id="ARBA00004666"/>
    </source>
</evidence>
<evidence type="ECO:0000259" key="15">
    <source>
        <dbReference type="Pfam" id="PF01238"/>
    </source>
</evidence>
<evidence type="ECO:0000259" key="16">
    <source>
        <dbReference type="Pfam" id="PF20511"/>
    </source>
</evidence>
<feature type="active site" evidence="12">
    <location>
        <position position="332"/>
    </location>
</feature>
<dbReference type="GO" id="GO:0004476">
    <property type="term" value="F:mannose-6-phosphate isomerase activity"/>
    <property type="evidence" value="ECO:0007669"/>
    <property type="project" value="UniProtKB-EC"/>
</dbReference>
<accession>A0A5B0N2Z7</accession>
<dbReference type="EMBL" id="VDEP01000209">
    <property type="protein sequence ID" value="KAA1123412.1"/>
    <property type="molecule type" value="Genomic_DNA"/>
</dbReference>
<keyword evidence="7 13" id="KW-0479">Metal-binding</keyword>
<dbReference type="PANTHER" id="PTHR10309">
    <property type="entry name" value="MANNOSE-6-PHOSPHATE ISOMERASE"/>
    <property type="match status" value="1"/>
</dbReference>
<evidence type="ECO:0000256" key="14">
    <source>
        <dbReference type="RuleBase" id="RU004189"/>
    </source>
</evidence>
<feature type="binding site" evidence="13">
    <location>
        <position position="313"/>
    </location>
    <ligand>
        <name>Zn(2+)</name>
        <dbReference type="ChEBI" id="CHEBI:29105"/>
    </ligand>
</feature>
<name>A0A5B0N2Z7_PUCGR</name>
<dbReference type="EMBL" id="VSWC01000118">
    <property type="protein sequence ID" value="KAA1083617.1"/>
    <property type="molecule type" value="Genomic_DNA"/>
</dbReference>
<dbReference type="InterPro" id="IPR018050">
    <property type="entry name" value="Pmannose_isomerase-type1_CS"/>
</dbReference>
<evidence type="ECO:0000313" key="19">
    <source>
        <dbReference type="EMBL" id="KAA1123412.1"/>
    </source>
</evidence>
<evidence type="ECO:0000256" key="4">
    <source>
        <dbReference type="ARBA" id="ARBA00010772"/>
    </source>
</evidence>
<organism evidence="18 20">
    <name type="scientific">Puccinia graminis f. sp. tritici</name>
    <dbReference type="NCBI Taxonomy" id="56615"/>
    <lineage>
        <taxon>Eukaryota</taxon>
        <taxon>Fungi</taxon>
        <taxon>Dikarya</taxon>
        <taxon>Basidiomycota</taxon>
        <taxon>Pucciniomycotina</taxon>
        <taxon>Pucciniomycetes</taxon>
        <taxon>Pucciniales</taxon>
        <taxon>Pucciniaceae</taxon>
        <taxon>Puccinia</taxon>
    </lineage>
</organism>
<dbReference type="CDD" id="cd07011">
    <property type="entry name" value="cupin_PMI_type_I_N"/>
    <property type="match status" value="1"/>
</dbReference>
<evidence type="ECO:0000313" key="20">
    <source>
        <dbReference type="Proteomes" id="UP000324748"/>
    </source>
</evidence>
<dbReference type="PRINTS" id="PR00714">
    <property type="entry name" value="MAN6PISMRASE"/>
</dbReference>
<dbReference type="FunFam" id="2.60.120.10:FF:000383">
    <property type="entry name" value="Mannose-6-phosphate isomerase"/>
    <property type="match status" value="1"/>
</dbReference>
<dbReference type="InterPro" id="IPR001250">
    <property type="entry name" value="Man6P_Isoase-1"/>
</dbReference>
<evidence type="ECO:0000256" key="9">
    <source>
        <dbReference type="ARBA" id="ARBA00023235"/>
    </source>
</evidence>
<protein>
    <recommendedName>
        <fullName evidence="6">Mannose-6-phosphate isomerase</fullName>
        <ecNumber evidence="5">5.3.1.8</ecNumber>
    </recommendedName>
    <alternativeName>
        <fullName evidence="10">Phosphohexomutase</fullName>
    </alternativeName>
    <alternativeName>
        <fullName evidence="11">Phosphomannose isomerase</fullName>
    </alternativeName>
</protein>
<evidence type="ECO:0000256" key="11">
    <source>
        <dbReference type="ARBA" id="ARBA00030762"/>
    </source>
</evidence>
<dbReference type="GO" id="GO:0008270">
    <property type="term" value="F:zinc ion binding"/>
    <property type="evidence" value="ECO:0007669"/>
    <property type="project" value="InterPro"/>
</dbReference>
<feature type="binding site" evidence="13">
    <location>
        <position position="159"/>
    </location>
    <ligand>
        <name>Zn(2+)</name>
        <dbReference type="ChEBI" id="CHEBI:29105"/>
    </ligand>
</feature>
<sequence length="461" mass="50966">MSSPSPIVELIPQVQSYDWGKLGKDGSKVAEYSKHLPNFHYDPDKPYAELWMGTHSSLPSKLIDGKLLSDHLASDPAQLLGKEISNQYGSHLPFLFKVLAIGKALSIQAHPDRQLAIKLHKERPDVYKDDNHKVWYPSLDPILLILYQADHDLSTCQPEMAIAITPFSGFCGFRPLNQISQYLEKVPEFATVIGQETSSRFLKAIPSDASMPSIISSTSTDQTDVKNYQAVLKELFGKLMNASSELVIEQVRKLIQRIEAEGGRDKPFGTDEELLLRLNDQFPDDVGIFCTFVLNVVRLEPGQAAFLQADEPHAYLTGDIVECMASSDNVVRAGLTPKLRDVPTLTEMLTYSYGPSASQLMKPNLFKSCKHSTLYDPPIEEFSVLLTKLSPGEQDQHPPINGPSILIVTQGSGTIAIEGQEISSKHEGQVYFIAAGMPVQISARQSSFVCYRAFVEIAGQA</sequence>
<dbReference type="InterPro" id="IPR014710">
    <property type="entry name" value="RmlC-like_jellyroll"/>
</dbReference>
<keyword evidence="8 13" id="KW-0862">Zinc</keyword>
<proteinExistence type="inferred from homology"/>
<dbReference type="Gene3D" id="2.60.120.10">
    <property type="entry name" value="Jelly Rolls"/>
    <property type="match status" value="2"/>
</dbReference>
<evidence type="ECO:0000256" key="1">
    <source>
        <dbReference type="ARBA" id="ARBA00000757"/>
    </source>
</evidence>
<feature type="domain" description="Phosphomannose isomerase type I catalytic" evidence="16">
    <location>
        <begin position="8"/>
        <end position="133"/>
    </location>
</feature>
<comment type="pathway">
    <text evidence="3">Nucleotide-sugar biosynthesis; GDP-alpha-D-mannose biosynthesis; alpha-D-mannose 1-phosphate from D-fructose 6-phosphate: step 1/2.</text>
</comment>
<keyword evidence="9 18" id="KW-0413">Isomerase</keyword>
<evidence type="ECO:0000256" key="7">
    <source>
        <dbReference type="ARBA" id="ARBA00022723"/>
    </source>
</evidence>
<dbReference type="OrthoDB" id="6605218at2759"/>
<evidence type="ECO:0000256" key="10">
    <source>
        <dbReference type="ARBA" id="ARBA00029741"/>
    </source>
</evidence>
<dbReference type="PIRSF" id="PIRSF001480">
    <property type="entry name" value="Mannose-6-phosphate_isomerase"/>
    <property type="match status" value="1"/>
</dbReference>
<feature type="domain" description="Phosphomannose isomerase type I C-terminal" evidence="15">
    <location>
        <begin position="372"/>
        <end position="419"/>
    </location>
</feature>
<evidence type="ECO:0000256" key="8">
    <source>
        <dbReference type="ARBA" id="ARBA00022833"/>
    </source>
</evidence>
<dbReference type="Pfam" id="PF01238">
    <property type="entry name" value="PMI_typeI_C"/>
    <property type="match status" value="1"/>
</dbReference>
<dbReference type="AlphaFoldDB" id="A0A5B0N2Z7"/>
<evidence type="ECO:0000256" key="6">
    <source>
        <dbReference type="ARBA" id="ARBA00018236"/>
    </source>
</evidence>
<gene>
    <name evidence="18" type="primary">PMI1_1</name>
    <name evidence="18" type="ORF">PGT21_001549</name>
    <name evidence="19" type="ORF">PGTUg99_021053</name>
</gene>
<dbReference type="InterPro" id="IPR011051">
    <property type="entry name" value="RmlC_Cupin_sf"/>
</dbReference>
<comment type="function">
    <text evidence="2">Involved in the synthesis of the GDP-mannose and dolichol-phosphate-mannose required for a number of critical mannosyl transfer reactions.</text>
</comment>
<dbReference type="InterPro" id="IPR016305">
    <property type="entry name" value="Mannose-6-P_Isomerase"/>
</dbReference>
<comment type="similarity">
    <text evidence="4 14">Belongs to the mannose-6-phosphate isomerase type 1 family.</text>
</comment>
<dbReference type="InterPro" id="IPR046456">
    <property type="entry name" value="PMI_typeI_C"/>
</dbReference>
<keyword evidence="20" id="KW-1185">Reference proteome</keyword>
<dbReference type="NCBIfam" id="TIGR00218">
    <property type="entry name" value="manA"/>
    <property type="match status" value="1"/>
</dbReference>
<evidence type="ECO:0000313" key="21">
    <source>
        <dbReference type="Proteomes" id="UP000325313"/>
    </source>
</evidence>
<dbReference type="Proteomes" id="UP000324748">
    <property type="component" value="Unassembled WGS sequence"/>
</dbReference>
<dbReference type="PROSITE" id="PS00966">
    <property type="entry name" value="PMI_I_2"/>
    <property type="match status" value="1"/>
</dbReference>
<evidence type="ECO:0000313" key="18">
    <source>
        <dbReference type="EMBL" id="KAA1083617.1"/>
    </source>
</evidence>